<protein>
    <submittedName>
        <fullName evidence="6">Uncharacterized protein</fullName>
    </submittedName>
</protein>
<keyword evidence="2" id="KW-0378">Hydrolase</keyword>
<feature type="domain" description="AB hydrolase-1" evidence="4">
    <location>
        <begin position="88"/>
        <end position="286"/>
    </location>
</feature>
<sequence length="551" mass="59054">MTISTLARTVSFAAIVASSGVQARSNITIDDWSSLPPSPDLHWTPCFQNYTCARLEVPLDYGDPSRGTTAIAFLKLSASNITADTRSVLVNPGRPGGSGIDVVLSQGPDLGEIVAGGQHNIVGFDPRGVGRSGPDVNCWPGDPAGRAQFEALYYPVSSNSSSTALGQQFSAAALFGDACNPNVGGTNGSAAFVSTPAVARDMLSFIEAEQRAKIKNQTALEDPKLWYYGLSYGTVIGATFAHLFPERVGRMILDGVVDPEDYYDLGWKKNLYDTDKALNSFIESCFDAGNKSSCAFWGPSTGNIRSRLDTLLNDLKYNPIPIPAGPNSTCPLPMLAKYSDLKQLVLAAVYSPLELFPQLATVLAGLERGDTTAYTAAVVGQIPTNPCNYAPESSTLNPDINTLIRCVDGLVKGQRLNDISQFKDYVDILTEQSEFFGEVWPNNANVALCRALEVTPPKTGMLEDSILSRRHTASPILFVTNTIDPVSPARGAHKMSSVFPGSVVLTQNAVGHTAFSSASRCLFGWIQTYLLQGQLPPVNTTCQADVEPFQS</sequence>
<reference evidence="6 7" key="1">
    <citation type="journal article" date="2018" name="IMA Fungus">
        <title>IMA Genome-F 9: Draft genome sequence of Annulohypoxylon stygium, Aspergillus mulundensis, Berkeleyomyces basicola (syn. Thielaviopsis basicola), Ceratocystis smalleyi, two Cercospora beticola strains, Coleophoma cylindrospora, Fusarium fracticaudum, Phialophora cf. hyalina, and Morchella septimelata.</title>
        <authorList>
            <person name="Wingfield B.D."/>
            <person name="Bills G.F."/>
            <person name="Dong Y."/>
            <person name="Huang W."/>
            <person name="Nel W.J."/>
            <person name="Swalarsk-Parry B.S."/>
            <person name="Vaghefi N."/>
            <person name="Wilken P.M."/>
            <person name="An Z."/>
            <person name="de Beer Z.W."/>
            <person name="De Vos L."/>
            <person name="Chen L."/>
            <person name="Duong T.A."/>
            <person name="Gao Y."/>
            <person name="Hammerbacher A."/>
            <person name="Kikkert J.R."/>
            <person name="Li Y."/>
            <person name="Li H."/>
            <person name="Li K."/>
            <person name="Li Q."/>
            <person name="Liu X."/>
            <person name="Ma X."/>
            <person name="Naidoo K."/>
            <person name="Pethybridge S.J."/>
            <person name="Sun J."/>
            <person name="Steenkamp E.T."/>
            <person name="van der Nest M.A."/>
            <person name="van Wyk S."/>
            <person name="Wingfield M.J."/>
            <person name="Xiong C."/>
            <person name="Yue Q."/>
            <person name="Zhang X."/>
        </authorList>
    </citation>
    <scope>NUCLEOTIDE SEQUENCE [LARGE SCALE GENOMIC DNA]</scope>
    <source>
        <strain evidence="6 7">DSM 5745</strain>
    </source>
</reference>
<dbReference type="GeneID" id="38116901"/>
<dbReference type="SUPFAM" id="SSF53474">
    <property type="entry name" value="alpha/beta-Hydrolases"/>
    <property type="match status" value="1"/>
</dbReference>
<dbReference type="STRING" id="1810919.A0A3D8RR56"/>
<accession>A0A3D8RR56</accession>
<dbReference type="InterPro" id="IPR013595">
    <property type="entry name" value="Pept_S33_TAP-like_C"/>
</dbReference>
<dbReference type="InterPro" id="IPR029058">
    <property type="entry name" value="AB_hydrolase_fold"/>
</dbReference>
<evidence type="ECO:0000256" key="1">
    <source>
        <dbReference type="ARBA" id="ARBA00010088"/>
    </source>
</evidence>
<name>A0A3D8RR56_9EURO</name>
<dbReference type="RefSeq" id="XP_026602851.1">
    <property type="nucleotide sequence ID" value="XM_026748547.1"/>
</dbReference>
<feature type="domain" description="Peptidase S33 tripeptidyl aminopeptidase-like C-terminal" evidence="5">
    <location>
        <begin position="435"/>
        <end position="542"/>
    </location>
</feature>
<proteinExistence type="inferred from homology"/>
<dbReference type="InterPro" id="IPR051601">
    <property type="entry name" value="Serine_prot/Carboxylest_S33"/>
</dbReference>
<comment type="similarity">
    <text evidence="1">Belongs to the peptidase S33 family.</text>
</comment>
<evidence type="ECO:0000256" key="3">
    <source>
        <dbReference type="SAM" id="SignalP"/>
    </source>
</evidence>
<dbReference type="Pfam" id="PF00561">
    <property type="entry name" value="Abhydrolase_1"/>
    <property type="match status" value="1"/>
</dbReference>
<evidence type="ECO:0000259" key="4">
    <source>
        <dbReference type="Pfam" id="PF00561"/>
    </source>
</evidence>
<dbReference type="Pfam" id="PF08386">
    <property type="entry name" value="Abhydrolase_4"/>
    <property type="match status" value="1"/>
</dbReference>
<dbReference type="GO" id="GO:0016787">
    <property type="term" value="F:hydrolase activity"/>
    <property type="evidence" value="ECO:0007669"/>
    <property type="project" value="UniProtKB-KW"/>
</dbReference>
<keyword evidence="7" id="KW-1185">Reference proteome</keyword>
<dbReference type="OrthoDB" id="425534at2759"/>
<evidence type="ECO:0000313" key="7">
    <source>
        <dbReference type="Proteomes" id="UP000256690"/>
    </source>
</evidence>
<keyword evidence="3" id="KW-0732">Signal</keyword>
<dbReference type="InterPro" id="IPR000073">
    <property type="entry name" value="AB_hydrolase_1"/>
</dbReference>
<dbReference type="Gene3D" id="3.40.50.1820">
    <property type="entry name" value="alpha/beta hydrolase"/>
    <property type="match status" value="1"/>
</dbReference>
<gene>
    <name evidence="6" type="ORF">DSM5745_06531</name>
</gene>
<dbReference type="AlphaFoldDB" id="A0A3D8RR56"/>
<feature type="signal peptide" evidence="3">
    <location>
        <begin position="1"/>
        <end position="23"/>
    </location>
</feature>
<dbReference type="Proteomes" id="UP000256690">
    <property type="component" value="Unassembled WGS sequence"/>
</dbReference>
<organism evidence="6 7">
    <name type="scientific">Aspergillus mulundensis</name>
    <dbReference type="NCBI Taxonomy" id="1810919"/>
    <lineage>
        <taxon>Eukaryota</taxon>
        <taxon>Fungi</taxon>
        <taxon>Dikarya</taxon>
        <taxon>Ascomycota</taxon>
        <taxon>Pezizomycotina</taxon>
        <taxon>Eurotiomycetes</taxon>
        <taxon>Eurotiomycetidae</taxon>
        <taxon>Eurotiales</taxon>
        <taxon>Aspergillaceae</taxon>
        <taxon>Aspergillus</taxon>
        <taxon>Aspergillus subgen. Nidulantes</taxon>
    </lineage>
</organism>
<evidence type="ECO:0000313" key="6">
    <source>
        <dbReference type="EMBL" id="RDW76539.1"/>
    </source>
</evidence>
<dbReference type="PANTHER" id="PTHR43248:SF25">
    <property type="entry name" value="AB HYDROLASE-1 DOMAIN-CONTAINING PROTEIN-RELATED"/>
    <property type="match status" value="1"/>
</dbReference>
<feature type="chain" id="PRO_5017679797" evidence="3">
    <location>
        <begin position="24"/>
        <end position="551"/>
    </location>
</feature>
<dbReference type="EMBL" id="PVWQ01000007">
    <property type="protein sequence ID" value="RDW76539.1"/>
    <property type="molecule type" value="Genomic_DNA"/>
</dbReference>
<comment type="caution">
    <text evidence="6">The sequence shown here is derived from an EMBL/GenBank/DDBJ whole genome shotgun (WGS) entry which is preliminary data.</text>
</comment>
<evidence type="ECO:0000259" key="5">
    <source>
        <dbReference type="Pfam" id="PF08386"/>
    </source>
</evidence>
<evidence type="ECO:0000256" key="2">
    <source>
        <dbReference type="ARBA" id="ARBA00022801"/>
    </source>
</evidence>
<dbReference type="PANTHER" id="PTHR43248">
    <property type="entry name" value="2-SUCCINYL-6-HYDROXY-2,4-CYCLOHEXADIENE-1-CARBOXYLATE SYNTHASE"/>
    <property type="match status" value="1"/>
</dbReference>